<dbReference type="EMBL" id="CP046173">
    <property type="protein sequence ID" value="QIS20596.1"/>
    <property type="molecule type" value="Genomic_DNA"/>
</dbReference>
<proteinExistence type="predicted"/>
<feature type="transmembrane region" description="Helical" evidence="2">
    <location>
        <begin position="28"/>
        <end position="50"/>
    </location>
</feature>
<organism evidence="3 4">
    <name type="scientific">Nocardia terpenica</name>
    <dbReference type="NCBI Taxonomy" id="455432"/>
    <lineage>
        <taxon>Bacteria</taxon>
        <taxon>Bacillati</taxon>
        <taxon>Actinomycetota</taxon>
        <taxon>Actinomycetes</taxon>
        <taxon>Mycobacteriales</taxon>
        <taxon>Nocardiaceae</taxon>
        <taxon>Nocardia</taxon>
    </lineage>
</organism>
<name>A0A6G9Z613_9NOCA</name>
<accession>A0A6G9Z613</accession>
<reference evidence="3 4" key="1">
    <citation type="journal article" date="2019" name="ACS Chem. Biol.">
        <title>Identification and Mobilization of a Cryptic Antibiotic Biosynthesis Gene Locus from a Human-Pathogenic Nocardia Isolate.</title>
        <authorList>
            <person name="Herisse M."/>
            <person name="Ishida K."/>
            <person name="Porter J.L."/>
            <person name="Howden B."/>
            <person name="Hertweck C."/>
            <person name="Stinear T.P."/>
            <person name="Pidot S.J."/>
        </authorList>
    </citation>
    <scope>NUCLEOTIDE SEQUENCE [LARGE SCALE GENOMIC DNA]</scope>
    <source>
        <strain evidence="3 4">AUSMDU00012715</strain>
    </source>
</reference>
<dbReference type="RefSeq" id="WP_238845155.1">
    <property type="nucleotide sequence ID" value="NZ_CP046173.1"/>
</dbReference>
<dbReference type="Proteomes" id="UP000500953">
    <property type="component" value="Chromosome"/>
</dbReference>
<keyword evidence="2" id="KW-0472">Membrane</keyword>
<evidence type="ECO:0000313" key="3">
    <source>
        <dbReference type="EMBL" id="QIS20596.1"/>
    </source>
</evidence>
<evidence type="ECO:0000256" key="1">
    <source>
        <dbReference type="SAM" id="MobiDB-lite"/>
    </source>
</evidence>
<feature type="compositionally biased region" description="Basic and acidic residues" evidence="1">
    <location>
        <begin position="417"/>
        <end position="426"/>
    </location>
</feature>
<keyword evidence="2" id="KW-1133">Transmembrane helix</keyword>
<protein>
    <submittedName>
        <fullName evidence="3">Uncharacterized protein</fullName>
    </submittedName>
</protein>
<gene>
    <name evidence="3" type="ORF">F6W96_22165</name>
</gene>
<dbReference type="AlphaFoldDB" id="A0A6G9Z613"/>
<sequence>MRNWIRRVRHRETLRPPTNSGAENRRTLFVIGGSAVKVVITVGVLAWLLAPVSSRSQLVVTGWGFDRYLDQLHASEAAPDGDYTTSVAVHHIFVTVRNDGAVRSTISGAHVDVLYAERLDDCAPSDAETGVVSPDYSIKLPTPLPPTPFTVDQSLDFPVEAGSSTRFELSIGPDKWPADYIGPFMIVAKLFLTSSESSTALNVGTAGFLSQSDSGDMLSRWSGWDCIERNADRISKFNSFPSAHTDDVDYLTDAAVGLLWDDPQLTREHCRQWRQSATLPKLCAWRGTGHLEVTVNLGRTPVENQTVVVIHLFSADTDVRYRLVAQFIRREHVTWPPAARPGWICQGLETDEVKREGLDENMRGVVTVFDAKAQSLTISVAGPPFDIGFAESLDVSAELKMLIPGPGDATTVGATPTDEKLSVPRG</sequence>
<feature type="region of interest" description="Disordered" evidence="1">
    <location>
        <begin position="407"/>
        <end position="426"/>
    </location>
</feature>
<keyword evidence="2" id="KW-0812">Transmembrane</keyword>
<evidence type="ECO:0000256" key="2">
    <source>
        <dbReference type="SAM" id="Phobius"/>
    </source>
</evidence>
<evidence type="ECO:0000313" key="4">
    <source>
        <dbReference type="Proteomes" id="UP000500953"/>
    </source>
</evidence>